<dbReference type="AlphaFoldDB" id="M9LDC5"/>
<comment type="caution">
    <text evidence="1">The sequence shown here is derived from an EMBL/GenBank/DDBJ whole genome shotgun (WGS) entry which is preliminary data.</text>
</comment>
<dbReference type="Proteomes" id="UP000029453">
    <property type="component" value="Unassembled WGS sequence"/>
</dbReference>
<dbReference type="EMBL" id="BALG01000456">
    <property type="protein sequence ID" value="GAC44337.1"/>
    <property type="molecule type" value="Genomic_DNA"/>
</dbReference>
<dbReference type="Pfam" id="PF14350">
    <property type="entry name" value="Beta_protein"/>
    <property type="match status" value="1"/>
</dbReference>
<reference evidence="1 2" key="1">
    <citation type="submission" date="2012-10" db="EMBL/GenBank/DDBJ databases">
        <title>Draft Genome Sequence of Paenibacillus popilliae ATCC 14706T.</title>
        <authorList>
            <person name="Iiyama K."/>
            <person name="Mori K."/>
            <person name="Mon H."/>
            <person name="Chieda Y."/>
            <person name="Lee J.M."/>
            <person name="Kusakabe T."/>
            <person name="Tashiro K."/>
            <person name="Asano S."/>
            <person name="Yasunaga-Aoki C."/>
            <person name="Shimizu S."/>
        </authorList>
    </citation>
    <scope>NUCLEOTIDE SEQUENCE [LARGE SCALE GENOMIC DNA]</scope>
    <source>
        <strain evidence="1 2">ATCC 14706</strain>
    </source>
</reference>
<dbReference type="OrthoDB" id="1492299at2"/>
<keyword evidence="2" id="KW-1185">Reference proteome</keyword>
<evidence type="ECO:0000313" key="1">
    <source>
        <dbReference type="EMBL" id="GAC44337.1"/>
    </source>
</evidence>
<dbReference type="InterPro" id="IPR025683">
    <property type="entry name" value="Protein_beta"/>
</dbReference>
<protein>
    <recommendedName>
        <fullName evidence="3">Beta protein</fullName>
    </recommendedName>
</protein>
<evidence type="ECO:0000313" key="2">
    <source>
        <dbReference type="Proteomes" id="UP000029453"/>
    </source>
</evidence>
<gene>
    <name evidence="1" type="ORF">PPOP_3741</name>
</gene>
<sequence>MFEKKHYVPVLKWKQGEQKALECLSKNIRERLTPLIEIPPIDWDFENELPKKSIDEHLSNFGDTLQRSWQQSHPVFVDLIYLDSSDRLANNIHPMEFILKQARDKGIGIIPVTGSDRDSAYQSEVVSANKIDRLGACIRIQEHDFDALQQNIDKLLVTLQMNPSVIDLVIDYGYVNPTEKIRTGIFLTGLINSLPYLSEWRNVILCGTSFPKNLSDVSADSVEQLDRTEWTIWNSIAQKGSITRTPIFSDYGISNPEPFEGDPRFIKMSANIRYTANNKFIIFKGKVTRKFGGAQYHQIASNVVAHPEYSGSTFSNGDNYIYDVANNKDGPGNATNWRKAGTNHHITYVATELSNLTLP</sequence>
<organism evidence="1 2">
    <name type="scientific">Paenibacillus popilliae ATCC 14706</name>
    <dbReference type="NCBI Taxonomy" id="1212764"/>
    <lineage>
        <taxon>Bacteria</taxon>
        <taxon>Bacillati</taxon>
        <taxon>Bacillota</taxon>
        <taxon>Bacilli</taxon>
        <taxon>Bacillales</taxon>
        <taxon>Paenibacillaceae</taxon>
        <taxon>Paenibacillus</taxon>
    </lineage>
</organism>
<dbReference type="RefSeq" id="WP_006288152.1">
    <property type="nucleotide sequence ID" value="NZ_BALG01000456.1"/>
</dbReference>
<name>M9LDC5_PAEPP</name>
<accession>M9LDC5</accession>
<proteinExistence type="predicted"/>
<evidence type="ECO:0008006" key="3">
    <source>
        <dbReference type="Google" id="ProtNLM"/>
    </source>
</evidence>